<dbReference type="InterPro" id="IPR036645">
    <property type="entry name" value="Elafin-like_sf"/>
</dbReference>
<name>A0A8W8K950_MAGGI</name>
<feature type="chain" id="PRO_5036487379" description="WAP domain-containing protein" evidence="2">
    <location>
        <begin position="18"/>
        <end position="199"/>
    </location>
</feature>
<feature type="compositionally biased region" description="Basic residues" evidence="1">
    <location>
        <begin position="183"/>
        <end position="199"/>
    </location>
</feature>
<dbReference type="Gene3D" id="4.10.75.10">
    <property type="entry name" value="Elafin-like"/>
    <property type="match status" value="1"/>
</dbReference>
<dbReference type="EnsemblMetazoa" id="G22942.1">
    <property type="protein sequence ID" value="G22942.1:cds"/>
    <property type="gene ID" value="G22942"/>
</dbReference>
<evidence type="ECO:0000256" key="1">
    <source>
        <dbReference type="SAM" id="MobiDB-lite"/>
    </source>
</evidence>
<dbReference type="InterPro" id="IPR008197">
    <property type="entry name" value="WAP_dom"/>
</dbReference>
<dbReference type="SUPFAM" id="SSF57256">
    <property type="entry name" value="Elafin-like"/>
    <property type="match status" value="1"/>
</dbReference>
<dbReference type="Pfam" id="PF00095">
    <property type="entry name" value="WAP"/>
    <property type="match status" value="1"/>
</dbReference>
<evidence type="ECO:0000313" key="5">
    <source>
        <dbReference type="Proteomes" id="UP000005408"/>
    </source>
</evidence>
<dbReference type="GO" id="GO:0005576">
    <property type="term" value="C:extracellular region"/>
    <property type="evidence" value="ECO:0007669"/>
    <property type="project" value="InterPro"/>
</dbReference>
<feature type="domain" description="WAP" evidence="3">
    <location>
        <begin position="75"/>
        <end position="117"/>
    </location>
</feature>
<keyword evidence="5" id="KW-1185">Reference proteome</keyword>
<dbReference type="Proteomes" id="UP000005408">
    <property type="component" value="Unassembled WGS sequence"/>
</dbReference>
<keyword evidence="2" id="KW-0732">Signal</keyword>
<accession>A0A8W8K950</accession>
<protein>
    <recommendedName>
        <fullName evidence="3">WAP domain-containing protein</fullName>
    </recommendedName>
</protein>
<feature type="signal peptide" evidence="2">
    <location>
        <begin position="1"/>
        <end position="17"/>
    </location>
</feature>
<reference evidence="4" key="1">
    <citation type="submission" date="2022-08" db="UniProtKB">
        <authorList>
            <consortium name="EnsemblMetazoa"/>
        </authorList>
    </citation>
    <scope>IDENTIFICATION</scope>
    <source>
        <strain evidence="4">05x7-T-G4-1.051#20</strain>
    </source>
</reference>
<dbReference type="AlphaFoldDB" id="A0A8W8K950"/>
<sequence>MVWIYLLLLSMVQSIYTQTVSRFQNPWVTVVRRHSCSIVECNIGETCDLSYENCRPSGPCLLKQPTCVSAFNSARPGSCPSPRYSMVPRFTVDCFDDAGCDAPQICCHSYYGSYCWLPNGRRTGRSLIPRITEARRNANRRRTRTGIGKQGTWKDIKPDQRGNMFRKKEEEDEQKQPNSKNRSMAKKRHSERKKSYGKC</sequence>
<evidence type="ECO:0000313" key="4">
    <source>
        <dbReference type="EnsemblMetazoa" id="G22942.1:cds"/>
    </source>
</evidence>
<evidence type="ECO:0000259" key="3">
    <source>
        <dbReference type="Pfam" id="PF00095"/>
    </source>
</evidence>
<feature type="region of interest" description="Disordered" evidence="1">
    <location>
        <begin position="136"/>
        <end position="199"/>
    </location>
</feature>
<proteinExistence type="predicted"/>
<evidence type="ECO:0000256" key="2">
    <source>
        <dbReference type="SAM" id="SignalP"/>
    </source>
</evidence>
<organism evidence="4 5">
    <name type="scientific">Magallana gigas</name>
    <name type="common">Pacific oyster</name>
    <name type="synonym">Crassostrea gigas</name>
    <dbReference type="NCBI Taxonomy" id="29159"/>
    <lineage>
        <taxon>Eukaryota</taxon>
        <taxon>Metazoa</taxon>
        <taxon>Spiralia</taxon>
        <taxon>Lophotrochozoa</taxon>
        <taxon>Mollusca</taxon>
        <taxon>Bivalvia</taxon>
        <taxon>Autobranchia</taxon>
        <taxon>Pteriomorphia</taxon>
        <taxon>Ostreida</taxon>
        <taxon>Ostreoidea</taxon>
        <taxon>Ostreidae</taxon>
        <taxon>Magallana</taxon>
    </lineage>
</organism>
<dbReference type="GO" id="GO:0030414">
    <property type="term" value="F:peptidase inhibitor activity"/>
    <property type="evidence" value="ECO:0007669"/>
    <property type="project" value="InterPro"/>
</dbReference>